<dbReference type="AlphaFoldDB" id="A0A6J4R802"/>
<dbReference type="InterPro" id="IPR011010">
    <property type="entry name" value="DNA_brk_join_enz"/>
</dbReference>
<protein>
    <submittedName>
        <fullName evidence="2">Uncharacterized protein</fullName>
    </submittedName>
</protein>
<sequence length="76" mass="7955">MRGPGASESSRAPPTAAKASAPTVLVQDLLGYASVALTLDRYSHVLPGMGDRTAAAMEAALSWKRPFRAALVYPLV</sequence>
<evidence type="ECO:0000313" key="2">
    <source>
        <dbReference type="EMBL" id="CAA9462851.1"/>
    </source>
</evidence>
<organism evidence="2">
    <name type="scientific">uncultured Rubrobacteraceae bacterium</name>
    <dbReference type="NCBI Taxonomy" id="349277"/>
    <lineage>
        <taxon>Bacteria</taxon>
        <taxon>Bacillati</taxon>
        <taxon>Actinomycetota</taxon>
        <taxon>Rubrobacteria</taxon>
        <taxon>Rubrobacterales</taxon>
        <taxon>Rubrobacteraceae</taxon>
        <taxon>environmental samples</taxon>
    </lineage>
</organism>
<feature type="compositionally biased region" description="Low complexity" evidence="1">
    <location>
        <begin position="9"/>
        <end position="20"/>
    </location>
</feature>
<proteinExistence type="predicted"/>
<dbReference type="GO" id="GO:0003677">
    <property type="term" value="F:DNA binding"/>
    <property type="evidence" value="ECO:0007669"/>
    <property type="project" value="InterPro"/>
</dbReference>
<dbReference type="EMBL" id="CADCVE010000091">
    <property type="protein sequence ID" value="CAA9462851.1"/>
    <property type="molecule type" value="Genomic_DNA"/>
</dbReference>
<feature type="region of interest" description="Disordered" evidence="1">
    <location>
        <begin position="1"/>
        <end position="20"/>
    </location>
</feature>
<evidence type="ECO:0000256" key="1">
    <source>
        <dbReference type="SAM" id="MobiDB-lite"/>
    </source>
</evidence>
<dbReference type="SUPFAM" id="SSF56349">
    <property type="entry name" value="DNA breaking-rejoining enzymes"/>
    <property type="match status" value="1"/>
</dbReference>
<name>A0A6J4R802_9ACTN</name>
<reference evidence="2" key="1">
    <citation type="submission" date="2020-02" db="EMBL/GenBank/DDBJ databases">
        <authorList>
            <person name="Meier V. D."/>
        </authorList>
    </citation>
    <scope>NUCLEOTIDE SEQUENCE</scope>
    <source>
        <strain evidence="2">AVDCRST_MAG28</strain>
    </source>
</reference>
<accession>A0A6J4R802</accession>
<gene>
    <name evidence="2" type="ORF">AVDCRST_MAG28-3602</name>
</gene>